<reference evidence="2 3" key="1">
    <citation type="submission" date="2017-01" db="EMBL/GenBank/DDBJ databases">
        <title>Bacillus cereus isolates.</title>
        <authorList>
            <person name="Beno S.M."/>
        </authorList>
    </citation>
    <scope>NUCLEOTIDE SEQUENCE [LARGE SCALE GENOMIC DNA]</scope>
    <source>
        <strain evidence="2 3">FSL M7-1219</strain>
    </source>
</reference>
<dbReference type="GO" id="GO:0016787">
    <property type="term" value="F:hydrolase activity"/>
    <property type="evidence" value="ECO:0007669"/>
    <property type="project" value="UniProtKB-KW"/>
</dbReference>
<dbReference type="AlphaFoldDB" id="A0A1S9UI96"/>
<dbReference type="InterPro" id="IPR023365">
    <property type="entry name" value="Sortase_dom-sf"/>
</dbReference>
<comment type="caution">
    <text evidence="2">The sequence shown here is derived from an EMBL/GenBank/DDBJ whole genome shotgun (WGS) entry which is preliminary data.</text>
</comment>
<organism evidence="2 3">
    <name type="scientific">Bacillus cereus</name>
    <dbReference type="NCBI Taxonomy" id="1396"/>
    <lineage>
        <taxon>Bacteria</taxon>
        <taxon>Bacillati</taxon>
        <taxon>Bacillota</taxon>
        <taxon>Bacilli</taxon>
        <taxon>Bacillales</taxon>
        <taxon>Bacillaceae</taxon>
        <taxon>Bacillus</taxon>
        <taxon>Bacillus cereus group</taxon>
    </lineage>
</organism>
<evidence type="ECO:0000313" key="3">
    <source>
        <dbReference type="Proteomes" id="UP000191124"/>
    </source>
</evidence>
<dbReference type="InterPro" id="IPR005754">
    <property type="entry name" value="Sortase"/>
</dbReference>
<evidence type="ECO:0000256" key="1">
    <source>
        <dbReference type="ARBA" id="ARBA00022801"/>
    </source>
</evidence>
<accession>A0A1S9UI96</accession>
<dbReference type="Pfam" id="PF04203">
    <property type="entry name" value="Sortase"/>
    <property type="match status" value="1"/>
</dbReference>
<dbReference type="Gene3D" id="2.40.260.10">
    <property type="entry name" value="Sortase"/>
    <property type="match status" value="1"/>
</dbReference>
<name>A0A1S9UI96_BACCE</name>
<gene>
    <name evidence="2" type="ORF">BW892_21325</name>
</gene>
<protein>
    <submittedName>
        <fullName evidence="2">Uncharacterized protein</fullName>
    </submittedName>
</protein>
<dbReference type="SUPFAM" id="SSF63817">
    <property type="entry name" value="Sortase"/>
    <property type="match status" value="1"/>
</dbReference>
<evidence type="ECO:0000313" key="2">
    <source>
        <dbReference type="EMBL" id="OOR21925.1"/>
    </source>
</evidence>
<dbReference type="Proteomes" id="UP000191124">
    <property type="component" value="Unassembled WGS sequence"/>
</dbReference>
<dbReference type="NCBIfam" id="TIGR01076">
    <property type="entry name" value="sortase_fam"/>
    <property type="match status" value="1"/>
</dbReference>
<keyword evidence="1" id="KW-0378">Hydrolase</keyword>
<proteinExistence type="predicted"/>
<dbReference type="EMBL" id="MUAL01000056">
    <property type="protein sequence ID" value="OOR21925.1"/>
    <property type="molecule type" value="Genomic_DNA"/>
</dbReference>
<sequence>MVYPQIQNGVPDKTLTIAGVSPIYDAQKGTLTYTFPELKSGQVYKTIIQAVDQLHNGDKFYISILGKQLMYEVTGREIINPDQVEKLAIVRGKDKATLLTCEPYTSSKFNYN</sequence>